<evidence type="ECO:0000313" key="5">
    <source>
        <dbReference type="Proteomes" id="UP000017048"/>
    </source>
</evidence>
<reference evidence="4 5" key="1">
    <citation type="journal article" date="2014" name="BMC Genomics">
        <title>Genome based analysis of type-I polyketide synthase and nonribosomal peptide synthetase gene clusters in seven strains of five representative Nocardia species.</title>
        <authorList>
            <person name="Komaki H."/>
            <person name="Ichikawa N."/>
            <person name="Hosoyama A."/>
            <person name="Takahashi-Nakaguchi A."/>
            <person name="Matsuzawa T."/>
            <person name="Suzuki K."/>
            <person name="Fujita N."/>
            <person name="Gonoi T."/>
        </authorList>
    </citation>
    <scope>NUCLEOTIDE SEQUENCE [LARGE SCALE GENOMIC DNA]</scope>
    <source>
        <strain evidence="4 5">NBRC 15531</strain>
    </source>
</reference>
<accession>U5E5C9</accession>
<feature type="region of interest" description="Disordered" evidence="2">
    <location>
        <begin position="319"/>
        <end position="353"/>
    </location>
</feature>
<protein>
    <recommendedName>
        <fullName evidence="3">PPE domain-containing protein</fullName>
    </recommendedName>
</protein>
<evidence type="ECO:0000256" key="2">
    <source>
        <dbReference type="SAM" id="MobiDB-lite"/>
    </source>
</evidence>
<dbReference type="STRING" id="1824.SAMN05444423_101241"/>
<dbReference type="Proteomes" id="UP000017048">
    <property type="component" value="Unassembled WGS sequence"/>
</dbReference>
<comment type="similarity">
    <text evidence="1">Belongs to the mycobacterial PPE family.</text>
</comment>
<evidence type="ECO:0000256" key="1">
    <source>
        <dbReference type="ARBA" id="ARBA00010652"/>
    </source>
</evidence>
<proteinExistence type="inferred from homology"/>
<dbReference type="OrthoDB" id="4571617at2"/>
<feature type="domain" description="PPE" evidence="3">
    <location>
        <begin position="10"/>
        <end position="167"/>
    </location>
</feature>
<dbReference type="SUPFAM" id="SSF140459">
    <property type="entry name" value="PE/PPE dimer-like"/>
    <property type="match status" value="1"/>
</dbReference>
<evidence type="ECO:0000259" key="3">
    <source>
        <dbReference type="Pfam" id="PF00823"/>
    </source>
</evidence>
<dbReference type="EMBL" id="BAFO02000025">
    <property type="protein sequence ID" value="GAD84962.1"/>
    <property type="molecule type" value="Genomic_DNA"/>
</dbReference>
<comment type="caution">
    <text evidence="4">The sequence shown here is derived from an EMBL/GenBank/DDBJ whole genome shotgun (WGS) entry which is preliminary data.</text>
</comment>
<dbReference type="GeneID" id="91514457"/>
<dbReference type="RefSeq" id="WP_019044347.1">
    <property type="nucleotide sequence ID" value="NZ_BAFO02000025.1"/>
</dbReference>
<dbReference type="Gene3D" id="1.20.1260.20">
    <property type="entry name" value="PPE superfamily"/>
    <property type="match status" value="1"/>
</dbReference>
<name>U5E5C9_NOCAS</name>
<evidence type="ECO:0000313" key="4">
    <source>
        <dbReference type="EMBL" id="GAD84962.1"/>
    </source>
</evidence>
<dbReference type="Pfam" id="PF00823">
    <property type="entry name" value="PPE"/>
    <property type="match status" value="1"/>
</dbReference>
<dbReference type="InterPro" id="IPR000030">
    <property type="entry name" value="PPE_dom"/>
</dbReference>
<dbReference type="InterPro" id="IPR038332">
    <property type="entry name" value="PPE_sf"/>
</dbReference>
<dbReference type="eggNOG" id="COG5651">
    <property type="taxonomic scope" value="Bacteria"/>
</dbReference>
<dbReference type="AlphaFoldDB" id="U5E5C9"/>
<keyword evidence="5" id="KW-1185">Reference proteome</keyword>
<sequence>MTAGITGVFWLPRMAEVNSTTLNTGAHAVPISAAATSWGTLAAAWGDAAFTVTRVIAEVGVGLQGVNGMAVLAKLAPFGAWAGQQGIMAAAMSAKATANATAYTVASIAMPSLPEIAATNTAVAASANPPGVVSGAFEAAEVARHAMDIRAALVMETYEAATTATVTTPGEFSMPPTIASGAGTAQQGDFGSDPLATAAAAAQAFVTNPGVVSAATQAANVAGGVLTSGVSTVGNIGASAISAATAATVPATTAAAPAMASLGAAGAAAGGMATMSAGLGNVTLNAGQLKLPEGWGAPAANAAAAAPVSVVSRVDNAPVRNANTAGNPLLGSRANDEEDDEHKANDYGRSDEAFTDGRFTADGVIGSDLAGTAK</sequence>
<feature type="compositionally biased region" description="Basic and acidic residues" evidence="2">
    <location>
        <begin position="341"/>
        <end position="352"/>
    </location>
</feature>
<organism evidence="4 5">
    <name type="scientific">Nocardia asteroides NBRC 15531</name>
    <dbReference type="NCBI Taxonomy" id="1110697"/>
    <lineage>
        <taxon>Bacteria</taxon>
        <taxon>Bacillati</taxon>
        <taxon>Actinomycetota</taxon>
        <taxon>Actinomycetes</taxon>
        <taxon>Mycobacteriales</taxon>
        <taxon>Nocardiaceae</taxon>
        <taxon>Nocardia</taxon>
    </lineage>
</organism>
<gene>
    <name evidence="4" type="ORF">NCAST_25_03850</name>
</gene>